<dbReference type="InterPro" id="IPR000421">
    <property type="entry name" value="FA58C"/>
</dbReference>
<dbReference type="InterPro" id="IPR001223">
    <property type="entry name" value="Glyco_hydro18_cat"/>
</dbReference>
<dbReference type="Gene3D" id="3.20.20.80">
    <property type="entry name" value="Glycosidases"/>
    <property type="match status" value="1"/>
</dbReference>
<evidence type="ECO:0000256" key="1">
    <source>
        <dbReference type="ARBA" id="ARBA00009336"/>
    </source>
</evidence>
<dbReference type="InterPro" id="IPR017853">
    <property type="entry name" value="GH"/>
</dbReference>
<accession>A0AAP2GHH8</accession>
<evidence type="ECO:0000256" key="6">
    <source>
        <dbReference type="ARBA" id="ARBA00034414"/>
    </source>
</evidence>
<keyword evidence="5" id="KW-0326">Glycosidase</keyword>
<evidence type="ECO:0000259" key="9">
    <source>
        <dbReference type="PROSITE" id="PS51910"/>
    </source>
</evidence>
<evidence type="ECO:0000256" key="5">
    <source>
        <dbReference type="ARBA" id="ARBA00023295"/>
    </source>
</evidence>
<gene>
    <name evidence="10" type="ORF">KK078_05595</name>
</gene>
<dbReference type="GO" id="GO:0033925">
    <property type="term" value="F:mannosyl-glycoprotein endo-beta-N-acetylglucosaminidase activity"/>
    <property type="evidence" value="ECO:0007669"/>
    <property type="project" value="UniProtKB-EC"/>
</dbReference>
<dbReference type="InterPro" id="IPR057016">
    <property type="entry name" value="EndoS_F2-like_TIM-barrel"/>
</dbReference>
<dbReference type="SUPFAM" id="SSF49785">
    <property type="entry name" value="Galactose-binding domain-like"/>
    <property type="match status" value="1"/>
</dbReference>
<dbReference type="RefSeq" id="WP_254089266.1">
    <property type="nucleotide sequence ID" value="NZ_JAHESC010000005.1"/>
</dbReference>
<dbReference type="Gene3D" id="2.60.120.260">
    <property type="entry name" value="Galactose-binding domain-like"/>
    <property type="match status" value="1"/>
</dbReference>
<comment type="catalytic activity">
    <reaction evidence="6">
        <text>an N(4)-(oligosaccharide-(1-&gt;3)-[oligosaccharide-(1-&gt;6)]-beta-D-Man-(1-&gt;4)-beta-D-GlcNAc-(1-&gt;4)-alpha-D-GlcNAc)-L-asparaginyl-[protein] + H2O = an oligosaccharide-(1-&gt;3)-[oligosaccharide-(1-&gt;6)]-beta-D-Man-(1-&gt;4)-D-GlcNAc + N(4)-(N-acetyl-beta-D-glucosaminyl)-L-asparaginyl-[protein]</text>
        <dbReference type="Rhea" id="RHEA:73067"/>
        <dbReference type="Rhea" id="RHEA-COMP:12603"/>
        <dbReference type="Rhea" id="RHEA-COMP:18176"/>
        <dbReference type="ChEBI" id="CHEBI:15377"/>
        <dbReference type="ChEBI" id="CHEBI:132248"/>
        <dbReference type="ChEBI" id="CHEBI:192714"/>
        <dbReference type="ChEBI" id="CHEBI:192715"/>
        <dbReference type="EC" id="3.2.1.96"/>
    </reaction>
</comment>
<feature type="chain" id="PRO_5042926268" description="mannosyl-glycoprotein endo-beta-N-acetylglucosaminidase" evidence="7">
    <location>
        <begin position="26"/>
        <end position="459"/>
    </location>
</feature>
<keyword evidence="11" id="KW-1185">Reference proteome</keyword>
<dbReference type="AlphaFoldDB" id="A0AAP2GHH8"/>
<evidence type="ECO:0000256" key="3">
    <source>
        <dbReference type="ARBA" id="ARBA00022729"/>
    </source>
</evidence>
<evidence type="ECO:0000313" key="10">
    <source>
        <dbReference type="EMBL" id="MBT1686018.1"/>
    </source>
</evidence>
<organism evidence="10 11">
    <name type="scientific">Dawidia soli</name>
    <dbReference type="NCBI Taxonomy" id="2782352"/>
    <lineage>
        <taxon>Bacteria</taxon>
        <taxon>Pseudomonadati</taxon>
        <taxon>Bacteroidota</taxon>
        <taxon>Cytophagia</taxon>
        <taxon>Cytophagales</taxon>
        <taxon>Chryseotaleaceae</taxon>
        <taxon>Dawidia</taxon>
    </lineage>
</organism>
<dbReference type="Proteomes" id="UP001319180">
    <property type="component" value="Unassembled WGS sequence"/>
</dbReference>
<reference evidence="10 11" key="1">
    <citation type="submission" date="2021-05" db="EMBL/GenBank/DDBJ databases">
        <title>A Polyphasic approach of four new species of the genus Ohtaekwangia: Ohtaekwangia histidinii sp. nov., Ohtaekwangia cretensis sp. nov., Ohtaekwangia indiensis sp. nov., Ohtaekwangia reichenbachii sp. nov. from diverse environment.</title>
        <authorList>
            <person name="Octaviana S."/>
        </authorList>
    </citation>
    <scope>NUCLEOTIDE SEQUENCE [LARGE SCALE GENOMIC DNA]</scope>
    <source>
        <strain evidence="10 11">PWU37</strain>
    </source>
</reference>
<dbReference type="PROSITE" id="PS51910">
    <property type="entry name" value="GH18_2"/>
    <property type="match status" value="1"/>
</dbReference>
<keyword evidence="3 7" id="KW-0732">Signal</keyword>
<evidence type="ECO:0000256" key="7">
    <source>
        <dbReference type="SAM" id="SignalP"/>
    </source>
</evidence>
<feature type="domain" description="F5/8 type C" evidence="8">
    <location>
        <begin position="312"/>
        <end position="459"/>
    </location>
</feature>
<evidence type="ECO:0000256" key="2">
    <source>
        <dbReference type="ARBA" id="ARBA00012566"/>
    </source>
</evidence>
<comment type="caution">
    <text evidence="10">The sequence shown here is derived from an EMBL/GenBank/DDBJ whole genome shotgun (WGS) entry which is preliminary data.</text>
</comment>
<dbReference type="InterPro" id="IPR008979">
    <property type="entry name" value="Galactose-bd-like_sf"/>
</dbReference>
<dbReference type="EC" id="3.2.1.96" evidence="2"/>
<dbReference type="PROSITE" id="PS51257">
    <property type="entry name" value="PROKAR_LIPOPROTEIN"/>
    <property type="match status" value="1"/>
</dbReference>
<evidence type="ECO:0000313" key="11">
    <source>
        <dbReference type="Proteomes" id="UP001319180"/>
    </source>
</evidence>
<dbReference type="PROSITE" id="PS50022">
    <property type="entry name" value="FA58C_3"/>
    <property type="match status" value="1"/>
</dbReference>
<feature type="domain" description="GH18" evidence="9">
    <location>
        <begin position="54"/>
        <end position="314"/>
    </location>
</feature>
<protein>
    <recommendedName>
        <fullName evidence="2">mannosyl-glycoprotein endo-beta-N-acetylglucosaminidase</fullName>
        <ecNumber evidence="2">3.2.1.96</ecNumber>
    </recommendedName>
</protein>
<evidence type="ECO:0000256" key="4">
    <source>
        <dbReference type="ARBA" id="ARBA00022801"/>
    </source>
</evidence>
<dbReference type="SUPFAM" id="SSF51445">
    <property type="entry name" value="(Trans)glycosidases"/>
    <property type="match status" value="1"/>
</dbReference>
<dbReference type="GO" id="GO:0005975">
    <property type="term" value="P:carbohydrate metabolic process"/>
    <property type="evidence" value="ECO:0007669"/>
    <property type="project" value="InterPro"/>
</dbReference>
<evidence type="ECO:0000259" key="8">
    <source>
        <dbReference type="PROSITE" id="PS50022"/>
    </source>
</evidence>
<keyword evidence="4" id="KW-0378">Hydrolase</keyword>
<proteinExistence type="inferred from homology"/>
<comment type="similarity">
    <text evidence="1">Belongs to the glycosyl hydrolase 18 family.</text>
</comment>
<feature type="signal peptide" evidence="7">
    <location>
        <begin position="1"/>
        <end position="25"/>
    </location>
</feature>
<name>A0AAP2GHH8_9BACT</name>
<dbReference type="Pfam" id="PF23916">
    <property type="entry name" value="TIM-barrel_EndoS"/>
    <property type="match status" value="1"/>
</dbReference>
<dbReference type="EMBL" id="JAHESC010000005">
    <property type="protein sequence ID" value="MBT1686018.1"/>
    <property type="molecule type" value="Genomic_DNA"/>
</dbReference>
<sequence length="459" mass="50575">MKQKFSLLSLAAAACCLVNSCTLQGLEPEDVSPSLRDTAPPAAVQPLALPAAGQNKVAYYVFDVTPAGQGILPMTTFTDNANIVVVFEGTLWELADTVHYNSGWMQNAYYHSKRQILEDIQTLRSRGIKVLMNVDDAPSWSTSTPFTTYNGTAYNYQQFAAFINTCVTTVGFDGISLDVERGATDNANYRNLIQELGDYFGPLSSDPSNKMYIGAFYSGGAPGPIFREVALSQYLNFVMDMGYFQNNTTRFNYWANTLGNAKVMLGMSYDDNSQASAITEAQRHPTPDKAGIMVFAANKNKTYTDAIFAALTTTPTTPPPGADITNYSGTITSQYTDWPTGEDIGKLIDNSSSTKYLTQHAAAWVRFQSNTSNVVNKYTITSANDVPARDPRNWTLQGSNNGTTWTTINTQTNQSFASRFLTKTYTFSNSTAYTYYRLNVSAVQSGSIMQMAEWELFRN</sequence>